<evidence type="ECO:0000313" key="1">
    <source>
        <dbReference type="EMBL" id="PIE35256.1"/>
    </source>
</evidence>
<organism evidence="1 2">
    <name type="scientific">candidate division KSB3 bacterium</name>
    <dbReference type="NCBI Taxonomy" id="2044937"/>
    <lineage>
        <taxon>Bacteria</taxon>
        <taxon>candidate division KSB3</taxon>
    </lineage>
</organism>
<sequence>MYWTDLKRALLYGQPTVRPDHVQAHVLKTAIRDIIRLISCGWIDELPDGALQRIQTACQVTQCQEVWDEFQFENPLLKQRKKPRKSRQGSS</sequence>
<dbReference type="Proteomes" id="UP000230821">
    <property type="component" value="Unassembled WGS sequence"/>
</dbReference>
<evidence type="ECO:0000313" key="2">
    <source>
        <dbReference type="Proteomes" id="UP000230821"/>
    </source>
</evidence>
<dbReference type="EMBL" id="PDSK01000050">
    <property type="protein sequence ID" value="PIE35256.1"/>
    <property type="molecule type" value="Genomic_DNA"/>
</dbReference>
<gene>
    <name evidence="1" type="ORF">CSA56_05050</name>
</gene>
<comment type="caution">
    <text evidence="1">The sequence shown here is derived from an EMBL/GenBank/DDBJ whole genome shotgun (WGS) entry which is preliminary data.</text>
</comment>
<proteinExistence type="predicted"/>
<dbReference type="AlphaFoldDB" id="A0A2G6KHV6"/>
<reference evidence="1 2" key="1">
    <citation type="submission" date="2017-10" db="EMBL/GenBank/DDBJ databases">
        <title>Novel microbial diversity and functional potential in the marine mammal oral microbiome.</title>
        <authorList>
            <person name="Dudek N.K."/>
            <person name="Sun C.L."/>
            <person name="Burstein D."/>
            <person name="Kantor R.S."/>
            <person name="Aliaga Goltsman D.S."/>
            <person name="Bik E.M."/>
            <person name="Thomas B.C."/>
            <person name="Banfield J.F."/>
            <person name="Relman D.A."/>
        </authorList>
    </citation>
    <scope>NUCLEOTIDE SEQUENCE [LARGE SCALE GENOMIC DNA]</scope>
    <source>
        <strain evidence="1">DOLJORAL78_47_16</strain>
    </source>
</reference>
<protein>
    <submittedName>
        <fullName evidence="1">Uncharacterized protein</fullName>
    </submittedName>
</protein>
<accession>A0A2G6KHV6</accession>
<name>A0A2G6KHV6_9BACT</name>